<keyword evidence="4" id="KW-0378">Hydrolase</keyword>
<gene>
    <name evidence="10" type="primary">ORF1a</name>
</gene>
<proteinExistence type="predicted"/>
<dbReference type="PROSITE" id="PS51657">
    <property type="entry name" value="PSRV_HELICASE"/>
    <property type="match status" value="1"/>
</dbReference>
<organism evidence="10">
    <name type="scientific">croton golden spot associated virus A</name>
    <dbReference type="NCBI Taxonomy" id="3072821"/>
    <lineage>
        <taxon>Viruses</taxon>
        <taxon>Riboviria</taxon>
        <taxon>Orthornavirae</taxon>
        <taxon>Kitrinoviricota</taxon>
        <taxon>Alsuviricetes</taxon>
        <taxon>Martellivirales</taxon>
        <taxon>Closteroviridae</taxon>
    </lineage>
</organism>
<dbReference type="InterPro" id="IPR037151">
    <property type="entry name" value="AlkB-like_sf"/>
</dbReference>
<evidence type="ECO:0000313" key="10">
    <source>
        <dbReference type="EMBL" id="WMM63763.1"/>
    </source>
</evidence>
<dbReference type="GO" id="GO:0003723">
    <property type="term" value="F:RNA binding"/>
    <property type="evidence" value="ECO:0007669"/>
    <property type="project" value="InterPro"/>
</dbReference>
<dbReference type="EMBL" id="OR041673">
    <property type="protein sequence ID" value="WMM63763.1"/>
    <property type="molecule type" value="Genomic_RNA"/>
</dbReference>
<evidence type="ECO:0000256" key="1">
    <source>
        <dbReference type="ARBA" id="ARBA00022679"/>
    </source>
</evidence>
<dbReference type="PROSITE" id="PS51471">
    <property type="entry name" value="FE2OG_OXY"/>
    <property type="match status" value="1"/>
</dbReference>
<dbReference type="GO" id="GO:0006396">
    <property type="term" value="P:RNA processing"/>
    <property type="evidence" value="ECO:0007669"/>
    <property type="project" value="InterPro"/>
</dbReference>
<keyword evidence="2" id="KW-0547">Nucleotide-binding</keyword>
<dbReference type="InterPro" id="IPR005123">
    <property type="entry name" value="Oxoglu/Fe-dep_dioxygenase_dom"/>
</dbReference>
<feature type="compositionally biased region" description="Polar residues" evidence="6">
    <location>
        <begin position="1449"/>
        <end position="1470"/>
    </location>
</feature>
<keyword evidence="5" id="KW-0067">ATP-binding</keyword>
<dbReference type="InterPro" id="IPR027417">
    <property type="entry name" value="P-loop_NTPase"/>
</dbReference>
<feature type="domain" description="Alphavirus-like MT" evidence="9">
    <location>
        <begin position="374"/>
        <end position="567"/>
    </location>
</feature>
<evidence type="ECO:0000256" key="5">
    <source>
        <dbReference type="ARBA" id="ARBA00022840"/>
    </source>
</evidence>
<evidence type="ECO:0000256" key="2">
    <source>
        <dbReference type="ARBA" id="ARBA00022741"/>
    </source>
</evidence>
<feature type="domain" description="(+)RNA virus helicase C-terminal" evidence="8">
    <location>
        <begin position="1617"/>
        <end position="1950"/>
    </location>
</feature>
<evidence type="ECO:0000259" key="9">
    <source>
        <dbReference type="PROSITE" id="PS51743"/>
    </source>
</evidence>
<reference evidence="10" key="1">
    <citation type="submission" date="2023-05" db="EMBL/GenBank/DDBJ databases">
        <title>The Virome of croton golden: Identification, Genomic characterization, prevalence of new virus of croton golden associated viruses in China.</title>
        <authorList>
            <person name="Ma Y."/>
            <person name="Che H."/>
        </authorList>
    </citation>
    <scope>NUCLEOTIDE SEQUENCE</scope>
    <source>
        <strain evidence="10">1</strain>
    </source>
</reference>
<evidence type="ECO:0000259" key="8">
    <source>
        <dbReference type="PROSITE" id="PS51657"/>
    </source>
</evidence>
<feature type="region of interest" description="Disordered" evidence="6">
    <location>
        <begin position="1446"/>
        <end position="1470"/>
    </location>
</feature>
<evidence type="ECO:0000256" key="6">
    <source>
        <dbReference type="SAM" id="MobiDB-lite"/>
    </source>
</evidence>
<dbReference type="Pfam" id="PF13532">
    <property type="entry name" value="2OG-FeII_Oxy_2"/>
    <property type="match status" value="1"/>
</dbReference>
<keyword evidence="3" id="KW-0688">Ribosomal frameshifting</keyword>
<dbReference type="InterPro" id="IPR027450">
    <property type="entry name" value="AlkB-like"/>
</dbReference>
<sequence>MSLKWERRQRGSVIFPRKNRDTVDRRKRSRKERRKKREHLMRKIKKSKEIFSRMDHLLTMRGGYIQSSGEIVRQLTAGRRRLTFRREMVRFKVPPKIKSFQPALNMYFADRMFHNDLVNKKADVVFSSNGDFHLFLGSELYYTGNLIFHQYVAAYHEKYDVPVWLTVTAEGAHVLGPVGMVATYPELCELDVRGGKTSFDFMDVWWPRGGCLIAARVGFCWADNYIAAGLKLSEMSNDPFIEWREFHSFAPNAHVDFVEGALHVVTEDTPVVDYGDLLVGAGVGEFQEVLESSDLSAFSDVRGEDFLSKTLDTFLKRTAPDSKSNLVCAVDRVLTNAFEASVSKVDRGRFTIPVYLDSDGKDTLEKWFRIRNFNYGDGLPGGHGVLNASRSVINQMFHKQLRGVRYSDIGGDLGWHMRQGHLNVHVCAPILEARDGHRAGKIVCNTLSACVDEANKSAKLSPMCVGVNARDVCRKVVGECDHKTFAVTMVDVYDVSLRDFVNMMELKGSFIGRVALMFPPELLSRSGFVSHPDVQLTVLRTGDQLVFSVGDCGETYVHDLRILRDWFTSRTVVSRRGLTYAIELQEQYGPYTIFSVSLAPRADKVGTVERFMRNWCAGNTEVTLITTDGFSRHLVRLNLDSNFVNRMLLYLGNTCTVVEDRTVEYALSALRSHKTMVVAGSKIIHSKVDLDNSTCIELAVALLREAVMRRNRSRLAYRGGMYYWRKLMRFMSRSWRWLFSYVMSWFGQISSDDQLEICDLLSGEKSHVRDLEVYTRVSLHEEIGQEFDFSDSLDELLTLSGKLLLPRDKGGLKGGAKISLFDKMVSKEDEQNLQGLLKMCRRFTDLLTGVLKRFNLWRVFSPVLSVLRVMILLPCKFIKVERPKTNLEKLQEGLELMRGQLCEILRRCFSSTVRTVSDVVKDQWKVHGAGLRHRCFFLFKAVGFKCDPSWEIKSRTQICLEKIAVSVSKVFPPLAIGVPLTFFTYRIFKMLWFNESVRELCFKGWAKCMALLEDRPDMVVRSWAGVILGLVMNCSSFAAAVGFYDSVDAKTLAIGTLLRGLPHTKWKTVMMLKLMLCCKFAMDVPWFSRSSKGKKSFDLPLKGKEVVNYPDMDRQDFEREILTNLRQSAWSSLTAVQQEKVVKHLDQLVLDKALCDSKALGNVEGRLVDVKTSETIEPLPPALPIVSSPYVPRQVESEGPPNDVGNLNFGGRAEQLFDFLSMTKEEEKLYLSEMREEDRVGEVNIQNGESSRTKSIVEELRELSPRGHVLVKAGLTCDLQGLPWDKSKQLRHREALFFSRDPKMVYGHDVVTYETLPWLPELDLDDFTKGFNTVLVQRYSQGGRLNFHADDEPVYDMDDNVVVTVNLNGKATFIVRHNFSEVEESVELESGDCFIMGKHFQNFYKHSVVNCEMGRVSMTFRNQRRSILELRGLEEEKEVDVEEIIRQPPRTQNDTVNGTPNDEVSGETTLSSEVVQGSEYMNRVIAVTGMLCLGSPLWFNGLMTTSFYPRRVRLDAFYAPMAEYLLGEVRQLLDMRDSLKAVRKAGFLKTERGKRALVSSNKKEYAAATVLKTLDEYEETFKEGDRDKVLMVNMRTGYVHYKADKIFSLGDDVVYFADATPCFPLLKIMGVRLALSLVRETEMRCEKVVAINAVPGGGKTHELIQLVKSAPTNFVVCTANAATRDDIREALSSLEEEYDRNSIRTADGILVHADEMMKYRQRTLLVDECYMLHLGQLLLIVDLLRPKEVRLYGDRRQIPYINRVTNFIVSNGQVSSLQSSYEERLITYRCPADICWWLSETKVGGEKLYSDKVMTRSKVSPLKSVGINVVNCPDYRNLEKANAYLTFTQDEKKDMIVGLVRAGRKEDVLNVMTVHEAQGKTFPKVVIVRSKNVDDDVFDSLPHRLVALSRHTESLLYYVAARKQSRGIGGDIQKIMKLEEVALRHFVVEQCS</sequence>
<dbReference type="SUPFAM" id="SSF52540">
    <property type="entry name" value="P-loop containing nucleoside triphosphate hydrolases"/>
    <property type="match status" value="1"/>
</dbReference>
<feature type="domain" description="Fe2OG dioxygenase" evidence="7">
    <location>
        <begin position="1330"/>
        <end position="1424"/>
    </location>
</feature>
<feature type="region of interest" description="Disordered" evidence="6">
    <location>
        <begin position="19"/>
        <end position="39"/>
    </location>
</feature>
<evidence type="ECO:0000256" key="4">
    <source>
        <dbReference type="ARBA" id="ARBA00022801"/>
    </source>
</evidence>
<dbReference type="PROSITE" id="PS51743">
    <property type="entry name" value="ALPHAVIRUS_MT"/>
    <property type="match status" value="1"/>
</dbReference>
<dbReference type="Pfam" id="PF01443">
    <property type="entry name" value="Viral_helicase1"/>
    <property type="match status" value="1"/>
</dbReference>
<dbReference type="Gene3D" id="3.40.50.300">
    <property type="entry name" value="P-loop containing nucleotide triphosphate hydrolases"/>
    <property type="match status" value="2"/>
</dbReference>
<dbReference type="GO" id="GO:0005524">
    <property type="term" value="F:ATP binding"/>
    <property type="evidence" value="ECO:0007669"/>
    <property type="project" value="UniProtKB-KW"/>
</dbReference>
<protein>
    <submittedName>
        <fullName evidence="10">ORF1a polyprotein</fullName>
    </submittedName>
</protein>
<dbReference type="GO" id="GO:0008174">
    <property type="term" value="F:mRNA methyltransferase activity"/>
    <property type="evidence" value="ECO:0007669"/>
    <property type="project" value="UniProtKB-UniRule"/>
</dbReference>
<dbReference type="Pfam" id="PF01660">
    <property type="entry name" value="Vmethyltransf"/>
    <property type="match status" value="1"/>
</dbReference>
<keyword evidence="1" id="KW-0808">Transferase</keyword>
<dbReference type="GO" id="GO:0016556">
    <property type="term" value="P:mRNA modification"/>
    <property type="evidence" value="ECO:0007669"/>
    <property type="project" value="InterPro"/>
</dbReference>
<dbReference type="InterPro" id="IPR027351">
    <property type="entry name" value="(+)RNA_virus_helicase_core_dom"/>
</dbReference>
<dbReference type="SUPFAM" id="SSF51197">
    <property type="entry name" value="Clavaminate synthase-like"/>
    <property type="match status" value="1"/>
</dbReference>
<dbReference type="InterPro" id="IPR002588">
    <property type="entry name" value="Alphavirus-like_MT_dom"/>
</dbReference>
<accession>A0AA51N0U2</accession>
<evidence type="ECO:0000256" key="3">
    <source>
        <dbReference type="ARBA" id="ARBA00022758"/>
    </source>
</evidence>
<feature type="compositionally biased region" description="Basic residues" evidence="6">
    <location>
        <begin position="25"/>
        <end position="39"/>
    </location>
</feature>
<dbReference type="GO" id="GO:0075523">
    <property type="term" value="P:viral translational frameshifting"/>
    <property type="evidence" value="ECO:0007669"/>
    <property type="project" value="UniProtKB-KW"/>
</dbReference>
<name>A0AA51N0U2_9CLOS</name>
<dbReference type="Gene3D" id="2.60.120.590">
    <property type="entry name" value="Alpha-ketoglutarate-dependent dioxygenase AlkB-like"/>
    <property type="match status" value="1"/>
</dbReference>
<evidence type="ECO:0000259" key="7">
    <source>
        <dbReference type="PROSITE" id="PS51471"/>
    </source>
</evidence>
<dbReference type="GO" id="GO:0016787">
    <property type="term" value="F:hydrolase activity"/>
    <property type="evidence" value="ECO:0007669"/>
    <property type="project" value="UniProtKB-KW"/>
</dbReference>